<evidence type="ECO:0000256" key="4">
    <source>
        <dbReference type="ARBA" id="ARBA00022827"/>
    </source>
</evidence>
<dbReference type="PROSITE" id="PS00624">
    <property type="entry name" value="GMC_OXRED_2"/>
    <property type="match status" value="1"/>
</dbReference>
<name>A0A1J7JYM1_9PEZI</name>
<evidence type="ECO:0000313" key="8">
    <source>
        <dbReference type="Proteomes" id="UP000182658"/>
    </source>
</evidence>
<dbReference type="PANTHER" id="PTHR11552:SF147">
    <property type="entry name" value="CHOLINE DEHYDROGENASE, MITOCHONDRIAL"/>
    <property type="match status" value="1"/>
</dbReference>
<reference evidence="7 8" key="1">
    <citation type="submission" date="2016-10" db="EMBL/GenBank/DDBJ databases">
        <title>Draft genome sequence of Coniochaeta ligniaria NRRL30616, a lignocellulolytic fungus for bioabatement of inhibitors in plant biomass hydrolysates.</title>
        <authorList>
            <consortium name="DOE Joint Genome Institute"/>
            <person name="Jimenez D.J."/>
            <person name="Hector R.E."/>
            <person name="Riley R."/>
            <person name="Sun H."/>
            <person name="Grigoriev I.V."/>
            <person name="Van Elsas J.D."/>
            <person name="Nichols N.N."/>
        </authorList>
    </citation>
    <scope>NUCLEOTIDE SEQUENCE [LARGE SCALE GENOMIC DNA]</scope>
    <source>
        <strain evidence="7 8">NRRL 30616</strain>
    </source>
</reference>
<evidence type="ECO:0000313" key="7">
    <source>
        <dbReference type="EMBL" id="OIW32930.1"/>
    </source>
</evidence>
<dbReference type="InterPro" id="IPR007867">
    <property type="entry name" value="GMC_OxRtase_C"/>
</dbReference>
<dbReference type="Gene3D" id="3.30.410.40">
    <property type="match status" value="1"/>
</dbReference>
<dbReference type="EMBL" id="KV875094">
    <property type="protein sequence ID" value="OIW32930.1"/>
    <property type="molecule type" value="Genomic_DNA"/>
</dbReference>
<dbReference type="OrthoDB" id="269227at2759"/>
<keyword evidence="4 5" id="KW-0274">FAD</keyword>
<proteinExistence type="inferred from homology"/>
<dbReference type="SUPFAM" id="SSF54373">
    <property type="entry name" value="FAD-linked reductases, C-terminal domain"/>
    <property type="match status" value="1"/>
</dbReference>
<feature type="binding site" evidence="5">
    <location>
        <position position="92"/>
    </location>
    <ligand>
        <name>FAD</name>
        <dbReference type="ChEBI" id="CHEBI:57692"/>
    </ligand>
</feature>
<organism evidence="7 8">
    <name type="scientific">Coniochaeta ligniaria NRRL 30616</name>
    <dbReference type="NCBI Taxonomy" id="1408157"/>
    <lineage>
        <taxon>Eukaryota</taxon>
        <taxon>Fungi</taxon>
        <taxon>Dikarya</taxon>
        <taxon>Ascomycota</taxon>
        <taxon>Pezizomycotina</taxon>
        <taxon>Sordariomycetes</taxon>
        <taxon>Sordariomycetidae</taxon>
        <taxon>Coniochaetales</taxon>
        <taxon>Coniochaetaceae</taxon>
        <taxon>Coniochaeta</taxon>
    </lineage>
</organism>
<dbReference type="Proteomes" id="UP000182658">
    <property type="component" value="Unassembled WGS sequence"/>
</dbReference>
<dbReference type="InParanoid" id="A0A1J7JYM1"/>
<dbReference type="PANTHER" id="PTHR11552">
    <property type="entry name" value="GLUCOSE-METHANOL-CHOLINE GMC OXIDOREDUCTASE"/>
    <property type="match status" value="1"/>
</dbReference>
<dbReference type="PIRSF" id="PIRSF000137">
    <property type="entry name" value="Alcohol_oxidase"/>
    <property type="match status" value="1"/>
</dbReference>
<evidence type="ECO:0000256" key="2">
    <source>
        <dbReference type="ARBA" id="ARBA00010790"/>
    </source>
</evidence>
<dbReference type="Gene3D" id="3.50.50.60">
    <property type="entry name" value="FAD/NAD(P)-binding domain"/>
    <property type="match status" value="1"/>
</dbReference>
<evidence type="ECO:0000259" key="6">
    <source>
        <dbReference type="PROSITE" id="PS00624"/>
    </source>
</evidence>
<evidence type="ECO:0000256" key="5">
    <source>
        <dbReference type="PIRSR" id="PIRSR000137-2"/>
    </source>
</evidence>
<dbReference type="GO" id="GO:0016614">
    <property type="term" value="F:oxidoreductase activity, acting on CH-OH group of donors"/>
    <property type="evidence" value="ECO:0007669"/>
    <property type="project" value="InterPro"/>
</dbReference>
<dbReference type="InterPro" id="IPR012132">
    <property type="entry name" value="GMC_OxRdtase"/>
</dbReference>
<dbReference type="AlphaFoldDB" id="A0A1J7JYM1"/>
<dbReference type="SUPFAM" id="SSF51905">
    <property type="entry name" value="FAD/NAD(P)-binding domain"/>
    <property type="match status" value="1"/>
</dbReference>
<keyword evidence="3" id="KW-0285">Flavoprotein</keyword>
<protein>
    <submittedName>
        <fullName evidence="7">Glucose-methanol-choline oxidoreductase</fullName>
    </submittedName>
</protein>
<dbReference type="InterPro" id="IPR036188">
    <property type="entry name" value="FAD/NAD-bd_sf"/>
</dbReference>
<dbReference type="Pfam" id="PF00732">
    <property type="entry name" value="GMC_oxred_N"/>
    <property type="match status" value="1"/>
</dbReference>
<evidence type="ECO:0000256" key="3">
    <source>
        <dbReference type="ARBA" id="ARBA00022630"/>
    </source>
</evidence>
<evidence type="ECO:0000256" key="1">
    <source>
        <dbReference type="ARBA" id="ARBA00001974"/>
    </source>
</evidence>
<accession>A0A1J7JYM1</accession>
<gene>
    <name evidence="7" type="ORF">CONLIGDRAFT_710940</name>
</gene>
<comment type="similarity">
    <text evidence="2">Belongs to the GMC oxidoreductase family.</text>
</comment>
<dbReference type="Pfam" id="PF05199">
    <property type="entry name" value="GMC_oxred_C"/>
    <property type="match status" value="1"/>
</dbReference>
<feature type="binding site" evidence="5">
    <location>
        <position position="230"/>
    </location>
    <ligand>
        <name>FAD</name>
        <dbReference type="ChEBI" id="CHEBI:57692"/>
    </ligand>
</feature>
<keyword evidence="8" id="KW-1185">Reference proteome</keyword>
<dbReference type="STRING" id="1408157.A0A1J7JYM1"/>
<sequence>MTTDQYDTIIVGAGTAGCVLAARLTEDASHRVLLLEAGQDYPPSASLPPILRSAKRVPMRGHSLGYDPDHDWNLDVSVSSDGSTMAVPQARVVGGGSAINGSISLRGAVRDYDVDWAGLGNPHWAWKDVLPAFKALEHDTAPDSRIHGRSGPVPIQRTHPQELSKLASAFVEASKNVGFPYQHDLNAPDAVGVGPVPQSRQGSHRISMANAYLDPARGRKNLTIRPNSLVKRLLFASPQTTRATGVELAQGTVYRGKRIVLAAGAVLTPTILQRSGVGPASHLRSLGVPLVLDLPVGDNLGDHFAVPLLAVPRPEACSDDDFALQAALRTSSAVQGPGSMDLQLTFFSYLHPGNPDPRVASKRGSRSLAGDGGLPPGATRLAGMACVLNKPRSVGVVRITDAEDASVLPAVDPRNLEHPTDRAAARELVRLGWKVMRSEPLRSVLGAPLSFSDEVVADDAALDEAVAKNNASAYHFVGTCKMAPREREGVVDESGRVYGLEGVWVGDASVIPVVPAANSMLPTIMVAERIAAALRAGGIENVAGGTEKEKARL</sequence>
<dbReference type="GO" id="GO:0050660">
    <property type="term" value="F:flavin adenine dinucleotide binding"/>
    <property type="evidence" value="ECO:0007669"/>
    <property type="project" value="InterPro"/>
</dbReference>
<dbReference type="InterPro" id="IPR000172">
    <property type="entry name" value="GMC_OxRdtase_N"/>
</dbReference>
<comment type="cofactor">
    <cofactor evidence="1 5">
        <name>FAD</name>
        <dbReference type="ChEBI" id="CHEBI:57692"/>
    </cofactor>
</comment>
<feature type="domain" description="Glucose-methanol-choline oxidoreductase N-terminal" evidence="6">
    <location>
        <begin position="264"/>
        <end position="278"/>
    </location>
</feature>